<accession>A0A8J8NHI6</accession>
<dbReference type="AlphaFoldDB" id="A0A8J8NHI6"/>
<name>A0A8J8NHI6_HALGN</name>
<gene>
    <name evidence="1" type="ORF">FGO68_gene14226</name>
</gene>
<sequence>MAFEEIQTTGEYMETHYFKQRNFATSAALISVNAFWHDYAQYLLNRGEEGAAKHFLSANFTKNADNQVSAILTFALLDLPLTDAPSHQTKGNDGRGLELKAAGNIIIFRKEVREAPFEVTNDIIVTHRYIPSTEASENQSSAIPDEFLVNKAYSCEVIMTNVSPKQSTFSLLYQIPQGSLPLQQTKYMKSLQQTLSPYTTQKLIFHFYFPKSGEFTHFPSNVAAGEKIIARATGLEGRSLKVVRKLSVAKKETFLDIMQSDNREEDVIEFIKTHNLLKGEKGFSFHQMLWMLKDKEFFKKVLEVLRGRMIYDNQVWSYALHHKLVDDERALREYFQNAQPWNMVQYLGSSFSSKLFTRTLADAEFKALDYFPMVNARAHQVGDLEHWTLNRTFKDTYHSFLRIMVQHASAMRATSGVDDPMYKLLWVQYLQLQDRTDEAIKMFEEALPGLLKIAESDGSVRIQVDYMRAYFDFFTGLDSGFKVARSIVRDYENYPVPQWRIPFLEILDQLNEYDGEMIEDDEVPDKDLESMTEEQKKQKYKQSIKKEPRLACELNEQKLEIEAANIKQVQVKFYIIDAEILFSRTPFLKTNTEEFSYVKPCHKLDLDLSTLASSSGIEKSSLVDESVSSVGEVAIGQVQKVEVKIPEHLALQNMVIEIGGEGKQLFKTYYATQIKVVMTEAYGELKVLEKGDSAKPLPRVYVKVFAQKKGQSTDSAFFFKDGYTDIRGKFDYAQTSGNRLKDVQKFAILVMSDTLGSIIKECDPPKGDFSGASAAESGVSGGADKAERIINRVNKWNAQKTSAKCK</sequence>
<dbReference type="Proteomes" id="UP000785679">
    <property type="component" value="Unassembled WGS sequence"/>
</dbReference>
<dbReference type="OrthoDB" id="17798at2759"/>
<protein>
    <submittedName>
        <fullName evidence="1">Uncharacterized protein</fullName>
    </submittedName>
</protein>
<evidence type="ECO:0000313" key="1">
    <source>
        <dbReference type="EMBL" id="TNV74380.1"/>
    </source>
</evidence>
<dbReference type="EMBL" id="RRYP01017064">
    <property type="protein sequence ID" value="TNV74380.1"/>
    <property type="molecule type" value="Genomic_DNA"/>
</dbReference>
<keyword evidence="2" id="KW-1185">Reference proteome</keyword>
<proteinExistence type="predicted"/>
<evidence type="ECO:0000313" key="2">
    <source>
        <dbReference type="Proteomes" id="UP000785679"/>
    </source>
</evidence>
<reference evidence="1" key="1">
    <citation type="submission" date="2019-06" db="EMBL/GenBank/DDBJ databases">
        <authorList>
            <person name="Zheng W."/>
        </authorList>
    </citation>
    <scope>NUCLEOTIDE SEQUENCE</scope>
    <source>
        <strain evidence="1">QDHG01</strain>
    </source>
</reference>
<organism evidence="1 2">
    <name type="scientific">Halteria grandinella</name>
    <dbReference type="NCBI Taxonomy" id="5974"/>
    <lineage>
        <taxon>Eukaryota</taxon>
        <taxon>Sar</taxon>
        <taxon>Alveolata</taxon>
        <taxon>Ciliophora</taxon>
        <taxon>Intramacronucleata</taxon>
        <taxon>Spirotrichea</taxon>
        <taxon>Stichotrichia</taxon>
        <taxon>Sporadotrichida</taxon>
        <taxon>Halteriidae</taxon>
        <taxon>Halteria</taxon>
    </lineage>
</organism>
<comment type="caution">
    <text evidence="1">The sequence shown here is derived from an EMBL/GenBank/DDBJ whole genome shotgun (WGS) entry which is preliminary data.</text>
</comment>